<dbReference type="EMBL" id="JANUBF010000007">
    <property type="protein sequence ID" value="MCS4036283.1"/>
    <property type="molecule type" value="Genomic_DNA"/>
</dbReference>
<evidence type="ECO:0000313" key="9">
    <source>
        <dbReference type="EMBL" id="MCS3711926.1"/>
    </source>
</evidence>
<keyword evidence="2" id="KW-0805">Transcription regulation</keyword>
<dbReference type="GO" id="GO:0006355">
    <property type="term" value="P:regulation of DNA-templated transcription"/>
    <property type="evidence" value="ECO:0007669"/>
    <property type="project" value="InterPro"/>
</dbReference>
<dbReference type="CDD" id="cd17535">
    <property type="entry name" value="REC_NarL-like"/>
    <property type="match status" value="1"/>
</dbReference>
<evidence type="ECO:0000313" key="8">
    <source>
        <dbReference type="EMBL" id="MCS3678484.1"/>
    </source>
</evidence>
<keyword evidence="1" id="KW-0597">Phosphoprotein</keyword>
<dbReference type="PROSITE" id="PS00622">
    <property type="entry name" value="HTH_LUXR_1"/>
    <property type="match status" value="1"/>
</dbReference>
<evidence type="ECO:0000259" key="6">
    <source>
        <dbReference type="PROSITE" id="PS50043"/>
    </source>
</evidence>
<dbReference type="EMBL" id="JANTYZ010000010">
    <property type="protein sequence ID" value="MCS3866258.1"/>
    <property type="molecule type" value="Genomic_DNA"/>
</dbReference>
<dbReference type="AlphaFoldDB" id="A0A840EGL7"/>
<evidence type="ECO:0000313" key="10">
    <source>
        <dbReference type="EMBL" id="MCS3866258.1"/>
    </source>
</evidence>
<evidence type="ECO:0000256" key="5">
    <source>
        <dbReference type="PROSITE-ProRule" id="PRU00169"/>
    </source>
</evidence>
<dbReference type="EMBL" id="JANUAE010000020">
    <property type="protein sequence ID" value="MCS3711926.1"/>
    <property type="molecule type" value="Genomic_DNA"/>
</dbReference>
<comment type="caution">
    <text evidence="10">The sequence shown here is derived from an EMBL/GenBank/DDBJ whole genome shotgun (WGS) entry which is preliminary data.</text>
</comment>
<dbReference type="SUPFAM" id="SSF46894">
    <property type="entry name" value="C-terminal effector domain of the bipartite response regulators"/>
    <property type="match status" value="1"/>
</dbReference>
<evidence type="ECO:0000256" key="2">
    <source>
        <dbReference type="ARBA" id="ARBA00023015"/>
    </source>
</evidence>
<evidence type="ECO:0000256" key="1">
    <source>
        <dbReference type="ARBA" id="ARBA00022553"/>
    </source>
</evidence>
<dbReference type="SMART" id="SM00448">
    <property type="entry name" value="REC"/>
    <property type="match status" value="1"/>
</dbReference>
<dbReference type="Proteomes" id="UP001155040">
    <property type="component" value="Unassembled WGS sequence"/>
</dbReference>
<dbReference type="Pfam" id="PF00072">
    <property type="entry name" value="Response_reg"/>
    <property type="match status" value="1"/>
</dbReference>
<organism evidence="10 12">
    <name type="scientific">Salinibacter ruber</name>
    <dbReference type="NCBI Taxonomy" id="146919"/>
    <lineage>
        <taxon>Bacteria</taxon>
        <taxon>Pseudomonadati</taxon>
        <taxon>Rhodothermota</taxon>
        <taxon>Rhodothermia</taxon>
        <taxon>Rhodothermales</taxon>
        <taxon>Salinibacteraceae</taxon>
        <taxon>Salinibacter</taxon>
    </lineage>
</organism>
<protein>
    <submittedName>
        <fullName evidence="10">DNA-binding NarL/FixJ family response regulator</fullName>
    </submittedName>
</protein>
<dbReference type="Proteomes" id="UP001155057">
    <property type="component" value="Unassembled WGS sequence"/>
</dbReference>
<evidence type="ECO:0000259" key="7">
    <source>
        <dbReference type="PROSITE" id="PS50110"/>
    </source>
</evidence>
<dbReference type="CDD" id="cd06170">
    <property type="entry name" value="LuxR_C_like"/>
    <property type="match status" value="1"/>
</dbReference>
<reference evidence="10" key="1">
    <citation type="submission" date="2022-08" db="EMBL/GenBank/DDBJ databases">
        <title>Genomic Encyclopedia of Type Strains, Phase V (KMG-V): Genome sequencing to study the core and pangenomes of soil and plant-associated prokaryotes.</title>
        <authorList>
            <person name="Whitman W."/>
        </authorList>
    </citation>
    <scope>NUCLEOTIDE SEQUENCE</scope>
    <source>
        <strain evidence="8">0</strain>
        <strain evidence="10">SP2016B</strain>
        <strain evidence="11">SP3012</strain>
        <strain evidence="9">SP3049</strain>
    </source>
</reference>
<keyword evidence="4" id="KW-0804">Transcription</keyword>
<dbReference type="EMBL" id="JANUAU010000007">
    <property type="protein sequence ID" value="MCS3678484.1"/>
    <property type="molecule type" value="Genomic_DNA"/>
</dbReference>
<dbReference type="Proteomes" id="UP001155034">
    <property type="component" value="Unassembled WGS sequence"/>
</dbReference>
<dbReference type="Gene3D" id="3.40.50.2300">
    <property type="match status" value="1"/>
</dbReference>
<evidence type="ECO:0000256" key="3">
    <source>
        <dbReference type="ARBA" id="ARBA00023125"/>
    </source>
</evidence>
<comment type="caution">
    <text evidence="5">Lacks conserved residue(s) required for the propagation of feature annotation.</text>
</comment>
<dbReference type="InterPro" id="IPR039420">
    <property type="entry name" value="WalR-like"/>
</dbReference>
<proteinExistence type="predicted"/>
<gene>
    <name evidence="9" type="ORF">GGP61_003561</name>
    <name evidence="8" type="ORF">GGP71_002415</name>
    <name evidence="10" type="ORF">GGP82_002829</name>
    <name evidence="11" type="ORF">GGQ01_001343</name>
</gene>
<name>A0A840EGL7_9BACT</name>
<dbReference type="PRINTS" id="PR00038">
    <property type="entry name" value="HTHLUXR"/>
</dbReference>
<accession>A0A840EGL7</accession>
<dbReference type="GO" id="GO:0003677">
    <property type="term" value="F:DNA binding"/>
    <property type="evidence" value="ECO:0007669"/>
    <property type="project" value="UniProtKB-KW"/>
</dbReference>
<dbReference type="InterPro" id="IPR000792">
    <property type="entry name" value="Tscrpt_reg_LuxR_C"/>
</dbReference>
<evidence type="ECO:0000256" key="4">
    <source>
        <dbReference type="ARBA" id="ARBA00023163"/>
    </source>
</evidence>
<feature type="domain" description="HTH luxR-type" evidence="6">
    <location>
        <begin position="153"/>
        <end position="218"/>
    </location>
</feature>
<dbReference type="GO" id="GO:0000160">
    <property type="term" value="P:phosphorelay signal transduction system"/>
    <property type="evidence" value="ECO:0007669"/>
    <property type="project" value="InterPro"/>
</dbReference>
<dbReference type="PANTHER" id="PTHR43214:SF41">
    <property type="entry name" value="NITRATE_NITRITE RESPONSE REGULATOR PROTEIN NARP"/>
    <property type="match status" value="1"/>
</dbReference>
<dbReference type="Proteomes" id="UP001155027">
    <property type="component" value="Unassembled WGS sequence"/>
</dbReference>
<dbReference type="PROSITE" id="PS50043">
    <property type="entry name" value="HTH_LUXR_2"/>
    <property type="match status" value="1"/>
</dbReference>
<sequence>MSSEAVRDKTQIVVVDKHPAIREVLRSRIEGRPEMELEAESANSEDALALVEQHDPDVVVVEISLGDADGLTLIQEIRSTVPEVRILVFSKYNEDLYAERAVEAGASGYVMKTKPTEEVMRAIELVSEGQVFLSRHVSSRILSRLVRGSGDTETSPLEKLTDRELTVFRKIGEGHSVRQIADQLDLNRKTIETYRRRAKEKLGHETVEDLLRHAVQWVEQGTREQTDTE</sequence>
<keyword evidence="3 10" id="KW-0238">DNA-binding</keyword>
<dbReference type="InterPro" id="IPR011006">
    <property type="entry name" value="CheY-like_superfamily"/>
</dbReference>
<dbReference type="InterPro" id="IPR001789">
    <property type="entry name" value="Sig_transdc_resp-reg_receiver"/>
</dbReference>
<dbReference type="Pfam" id="PF00196">
    <property type="entry name" value="GerE"/>
    <property type="match status" value="1"/>
</dbReference>
<dbReference type="SUPFAM" id="SSF52172">
    <property type="entry name" value="CheY-like"/>
    <property type="match status" value="1"/>
</dbReference>
<evidence type="ECO:0000313" key="11">
    <source>
        <dbReference type="EMBL" id="MCS4036283.1"/>
    </source>
</evidence>
<feature type="domain" description="Response regulatory" evidence="7">
    <location>
        <begin position="11"/>
        <end position="127"/>
    </location>
</feature>
<dbReference type="InterPro" id="IPR016032">
    <property type="entry name" value="Sig_transdc_resp-reg_C-effctor"/>
</dbReference>
<dbReference type="PANTHER" id="PTHR43214">
    <property type="entry name" value="TWO-COMPONENT RESPONSE REGULATOR"/>
    <property type="match status" value="1"/>
</dbReference>
<dbReference type="InterPro" id="IPR058245">
    <property type="entry name" value="NreC/VraR/RcsB-like_REC"/>
</dbReference>
<dbReference type="SMART" id="SM00421">
    <property type="entry name" value="HTH_LUXR"/>
    <property type="match status" value="1"/>
</dbReference>
<dbReference type="PROSITE" id="PS50110">
    <property type="entry name" value="RESPONSE_REGULATORY"/>
    <property type="match status" value="1"/>
</dbReference>
<evidence type="ECO:0000313" key="12">
    <source>
        <dbReference type="Proteomes" id="UP001155034"/>
    </source>
</evidence>
<dbReference type="RefSeq" id="WP_011405492.1">
    <property type="nucleotide sequence ID" value="NZ_CALTRY010000001.1"/>
</dbReference>